<dbReference type="Pfam" id="PF01769">
    <property type="entry name" value="MgtE"/>
    <property type="match status" value="2"/>
</dbReference>
<keyword evidence="4 9" id="KW-0812">Transmembrane</keyword>
<dbReference type="OrthoDB" id="5791097at2759"/>
<feature type="transmembrane region" description="Helical" evidence="9">
    <location>
        <begin position="449"/>
        <end position="468"/>
    </location>
</feature>
<keyword evidence="7 9" id="KW-0406">Ion transport</keyword>
<evidence type="ECO:0000256" key="8">
    <source>
        <dbReference type="ARBA" id="ARBA00023136"/>
    </source>
</evidence>
<comment type="similarity">
    <text evidence="2 9">Belongs to the SLC41A transporter family.</text>
</comment>
<organism evidence="11 12">
    <name type="scientific">Albula glossodonta</name>
    <name type="common">roundjaw bonefish</name>
    <dbReference type="NCBI Taxonomy" id="121402"/>
    <lineage>
        <taxon>Eukaryota</taxon>
        <taxon>Metazoa</taxon>
        <taxon>Chordata</taxon>
        <taxon>Craniata</taxon>
        <taxon>Vertebrata</taxon>
        <taxon>Euteleostomi</taxon>
        <taxon>Actinopterygii</taxon>
        <taxon>Neopterygii</taxon>
        <taxon>Teleostei</taxon>
        <taxon>Albuliformes</taxon>
        <taxon>Albulidae</taxon>
        <taxon>Albula</taxon>
    </lineage>
</organism>
<dbReference type="GO" id="GO:0008324">
    <property type="term" value="F:monoatomic cation transmembrane transporter activity"/>
    <property type="evidence" value="ECO:0007669"/>
    <property type="project" value="UniProtKB-UniRule"/>
</dbReference>
<dbReference type="GO" id="GO:0005886">
    <property type="term" value="C:plasma membrane"/>
    <property type="evidence" value="ECO:0007669"/>
    <property type="project" value="TreeGrafter"/>
</dbReference>
<feature type="non-terminal residue" evidence="11">
    <location>
        <position position="1"/>
    </location>
</feature>
<feature type="transmembrane region" description="Helical" evidence="9">
    <location>
        <begin position="264"/>
        <end position="289"/>
    </location>
</feature>
<dbReference type="EMBL" id="JAFBMS010002160">
    <property type="protein sequence ID" value="KAG9328504.1"/>
    <property type="molecule type" value="Genomic_DNA"/>
</dbReference>
<comment type="function">
    <text evidence="9">Acts as a magnesium transporter.</text>
</comment>
<accession>A0A8T2MJV8</accession>
<dbReference type="PANTHER" id="PTHR16228:SF23">
    <property type="entry name" value="SOLUTE CARRIER FAMILY 41 MEMBER 1"/>
    <property type="match status" value="1"/>
</dbReference>
<evidence type="ECO:0000256" key="6">
    <source>
        <dbReference type="ARBA" id="ARBA00022989"/>
    </source>
</evidence>
<evidence type="ECO:0000256" key="5">
    <source>
        <dbReference type="ARBA" id="ARBA00022842"/>
    </source>
</evidence>
<feature type="transmembrane region" description="Helical" evidence="9">
    <location>
        <begin position="192"/>
        <end position="214"/>
    </location>
</feature>
<evidence type="ECO:0000256" key="1">
    <source>
        <dbReference type="ARBA" id="ARBA00004141"/>
    </source>
</evidence>
<dbReference type="GO" id="GO:0022890">
    <property type="term" value="F:inorganic cation transmembrane transporter activity"/>
    <property type="evidence" value="ECO:0007669"/>
    <property type="project" value="UniProtKB-UniRule"/>
</dbReference>
<comment type="caution">
    <text evidence="11">The sequence shown here is derived from an EMBL/GenBank/DDBJ whole genome shotgun (WGS) entry which is preliminary data.</text>
</comment>
<keyword evidence="8 9" id="KW-0472">Membrane</keyword>
<keyword evidence="6 9" id="KW-1133">Transmembrane helix</keyword>
<feature type="non-terminal residue" evidence="11">
    <location>
        <position position="544"/>
    </location>
</feature>
<dbReference type="FunFam" id="1.10.357.20:FF:000002">
    <property type="entry name" value="Solute carrier family 41, member 2"/>
    <property type="match status" value="1"/>
</dbReference>
<feature type="transmembrane region" description="Helical" evidence="9">
    <location>
        <begin position="135"/>
        <end position="152"/>
    </location>
</feature>
<dbReference type="Proteomes" id="UP000824540">
    <property type="component" value="Unassembled WGS sequence"/>
</dbReference>
<feature type="transmembrane region" description="Helical" evidence="9">
    <location>
        <begin position="519"/>
        <end position="542"/>
    </location>
</feature>
<dbReference type="FunFam" id="1.10.357.20:FF:000001">
    <property type="entry name" value="Solute carrier family 41 member 2"/>
    <property type="match status" value="1"/>
</dbReference>
<dbReference type="InterPro" id="IPR036739">
    <property type="entry name" value="SLC41_membr_dom_sf"/>
</dbReference>
<comment type="subcellular location">
    <subcellularLocation>
        <location evidence="1 9">Membrane</location>
        <topology evidence="1 9">Multi-pass membrane protein</topology>
    </subcellularLocation>
</comment>
<name>A0A8T2MJV8_9TELE</name>
<dbReference type="InterPro" id="IPR045349">
    <property type="entry name" value="SLC41A1-3"/>
</dbReference>
<feature type="transmembrane region" description="Helical" evidence="9">
    <location>
        <begin position="323"/>
        <end position="343"/>
    </location>
</feature>
<reference evidence="11" key="1">
    <citation type="thesis" date="2021" institute="BYU ScholarsArchive" country="Provo, UT, USA">
        <title>Applications of and Algorithms for Genome Assembly and Genomic Analyses with an Emphasis on Marine Teleosts.</title>
        <authorList>
            <person name="Pickett B.D."/>
        </authorList>
    </citation>
    <scope>NUCLEOTIDE SEQUENCE</scope>
    <source>
        <strain evidence="11">HI-2016</strain>
    </source>
</reference>
<dbReference type="AlphaFoldDB" id="A0A8T2MJV8"/>
<sequence>ETKTQCDLLESHYSNGSVHLITLDSGAEQQLTTEDHEQTESTYFLDRTDLHRDRSELIFIDPRANTKGDREDDSLLENSCEGNDSEDTVRHQIVIETTFSIGLQVVFPFLLAGFGTVAAGMVLDIVQHWTVFKDVTEVFILVPALLGLKGNLEMTLASRLSTAVSVRTGTLANIGQMDAGGDIWNLVVGNLALIQVQATVVGFMASMAAVLFGWVPEGHFDIHHAVLLCASSVATAFIASLLLGLVMIGVIIGSRRVGINPDNVATPIAASLGDLITLALLAGVSTGLYKQLREGSTSIPAHLPSHPKPNPIPNLAALEWLNAYINPLVCVFFLALTPVWVLIAHRVPSTREVLYTGWEPVIIAMAISSIGGLILDKTVSNPNFAGMAVFTPVINGVGGNLVAVQASRISTYLHMSSIQMTGVSNVTRRCPNPCHTFFGPGVNSRSARVLFFLVVPGHLVFLYTISFMEAGHTTLTSIFIAFYMAAALLQVLVLLYFADWMVHWMWGRGMDPDNFSIPYLTALGDLLGTGFLALCFHILWLIGD</sequence>
<feature type="transmembrane region" description="Helical" evidence="9">
    <location>
        <begin position="355"/>
        <end position="375"/>
    </location>
</feature>
<evidence type="ECO:0000256" key="3">
    <source>
        <dbReference type="ARBA" id="ARBA00022448"/>
    </source>
</evidence>
<feature type="domain" description="SLC41A/MgtE integral membrane" evidence="10">
    <location>
        <begin position="142"/>
        <end position="284"/>
    </location>
</feature>
<evidence type="ECO:0000256" key="7">
    <source>
        <dbReference type="ARBA" id="ARBA00023065"/>
    </source>
</evidence>
<feature type="domain" description="SLC41A/MgtE integral membrane" evidence="10">
    <location>
        <begin position="391"/>
        <end position="534"/>
    </location>
</feature>
<evidence type="ECO:0000256" key="9">
    <source>
        <dbReference type="RuleBase" id="RU369007"/>
    </source>
</evidence>
<dbReference type="SUPFAM" id="SSF161093">
    <property type="entry name" value="MgtE membrane domain-like"/>
    <property type="match status" value="2"/>
</dbReference>
<evidence type="ECO:0000313" key="12">
    <source>
        <dbReference type="Proteomes" id="UP000824540"/>
    </source>
</evidence>
<feature type="transmembrane region" description="Helical" evidence="9">
    <location>
        <begin position="226"/>
        <end position="252"/>
    </location>
</feature>
<dbReference type="PANTHER" id="PTHR16228">
    <property type="entry name" value="DIVALENT CATION TRANSPORTER SOLUTE CARRIER FAMILY 41"/>
    <property type="match status" value="1"/>
</dbReference>
<dbReference type="Gene3D" id="1.10.357.20">
    <property type="entry name" value="SLC41 divalent cation transporters, integral membrane domain"/>
    <property type="match status" value="2"/>
</dbReference>
<evidence type="ECO:0000256" key="4">
    <source>
        <dbReference type="ARBA" id="ARBA00022692"/>
    </source>
</evidence>
<keyword evidence="5 9" id="KW-0460">Magnesium</keyword>
<evidence type="ECO:0000259" key="10">
    <source>
        <dbReference type="Pfam" id="PF01769"/>
    </source>
</evidence>
<feature type="transmembrane region" description="Helical" evidence="9">
    <location>
        <begin position="474"/>
        <end position="498"/>
    </location>
</feature>
<proteinExistence type="inferred from homology"/>
<dbReference type="InterPro" id="IPR006667">
    <property type="entry name" value="SLC41_membr_dom"/>
</dbReference>
<keyword evidence="12" id="KW-1185">Reference proteome</keyword>
<keyword evidence="3 9" id="KW-0813">Transport</keyword>
<protein>
    <recommendedName>
        <fullName evidence="9">Solute carrier family 41 member</fullName>
    </recommendedName>
</protein>
<feature type="transmembrane region" description="Helical" evidence="9">
    <location>
        <begin position="101"/>
        <end position="123"/>
    </location>
</feature>
<evidence type="ECO:0000256" key="2">
    <source>
        <dbReference type="ARBA" id="ARBA00009749"/>
    </source>
</evidence>
<gene>
    <name evidence="11" type="ORF">JZ751_013496</name>
</gene>
<evidence type="ECO:0000313" key="11">
    <source>
        <dbReference type="EMBL" id="KAG9328504.1"/>
    </source>
</evidence>
<dbReference type="GO" id="GO:0030001">
    <property type="term" value="P:metal ion transport"/>
    <property type="evidence" value="ECO:0007669"/>
    <property type="project" value="UniProtKB-UniRule"/>
</dbReference>